<protein>
    <submittedName>
        <fullName evidence="4">CPG4 domain-containing protein</fullName>
    </submittedName>
</protein>
<dbReference type="WBParaSite" id="TCNE_0000020201-mRNA-1">
    <property type="protein sequence ID" value="TCNE_0000020201-mRNA-1"/>
    <property type="gene ID" value="TCNE_0000020201"/>
</dbReference>
<sequence length="245" mass="26551">MLCVLGASPPVDAALIQKAAGVPECVRNCTEDLMVAASNAFNFQSFMKATKTICAEYKKATACIKKSGCSDVEGVYDMVTKGLYSVCVEKYSMLGLVGPCLDQNANRVFKKCDTKCGLLSDLNALTNDKEVQQVADEGGNALVLLDHLGPTCKSFICYLSCSQKGLERSCPATGSAYVDAMVRPLEEVARYLQTAAKSLVKLVNKHVPKQCLPLMDVDYLSRLKYFGSLPDSRAVYEISLRTVAL</sequence>
<dbReference type="PANTHER" id="PTHR37442:SF2">
    <property type="entry name" value="CHONDROITIN PROTEOGLYCAN 4"/>
    <property type="match status" value="1"/>
</dbReference>
<dbReference type="Proteomes" id="UP000050794">
    <property type="component" value="Unassembled WGS sequence"/>
</dbReference>
<proteinExistence type="predicted"/>
<dbReference type="InterPro" id="IPR029153">
    <property type="entry name" value="CPG4"/>
</dbReference>
<dbReference type="EMBL" id="UYWY01000074">
    <property type="protein sequence ID" value="VDM23818.1"/>
    <property type="molecule type" value="Genomic_DNA"/>
</dbReference>
<gene>
    <name evidence="2" type="ORF">TCNE_LOCUS203</name>
</gene>
<organism evidence="3 4">
    <name type="scientific">Toxocara canis</name>
    <name type="common">Canine roundworm</name>
    <dbReference type="NCBI Taxonomy" id="6265"/>
    <lineage>
        <taxon>Eukaryota</taxon>
        <taxon>Metazoa</taxon>
        <taxon>Ecdysozoa</taxon>
        <taxon>Nematoda</taxon>
        <taxon>Chromadorea</taxon>
        <taxon>Rhabditida</taxon>
        <taxon>Spirurina</taxon>
        <taxon>Ascaridomorpha</taxon>
        <taxon>Ascaridoidea</taxon>
        <taxon>Toxocaridae</taxon>
        <taxon>Toxocara</taxon>
    </lineage>
</organism>
<accession>A0A183TVD3</accession>
<reference evidence="2 3" key="2">
    <citation type="submission" date="2018-11" db="EMBL/GenBank/DDBJ databases">
        <authorList>
            <consortium name="Pathogen Informatics"/>
        </authorList>
    </citation>
    <scope>NUCLEOTIDE SEQUENCE [LARGE SCALE GENOMIC DNA]</scope>
</reference>
<feature type="domain" description="Chondroitin proteoglycan 4" evidence="1">
    <location>
        <begin position="24"/>
        <end position="116"/>
    </location>
</feature>
<dbReference type="InterPro" id="IPR053123">
    <property type="entry name" value="CPG4-like"/>
</dbReference>
<dbReference type="Pfam" id="PF15481">
    <property type="entry name" value="CPG4"/>
    <property type="match status" value="1"/>
</dbReference>
<name>A0A183TVD3_TOXCA</name>
<evidence type="ECO:0000313" key="4">
    <source>
        <dbReference type="WBParaSite" id="TCNE_0000020201-mRNA-1"/>
    </source>
</evidence>
<evidence type="ECO:0000313" key="3">
    <source>
        <dbReference type="Proteomes" id="UP000050794"/>
    </source>
</evidence>
<evidence type="ECO:0000313" key="2">
    <source>
        <dbReference type="EMBL" id="VDM23818.1"/>
    </source>
</evidence>
<dbReference type="AlphaFoldDB" id="A0A183TVD3"/>
<evidence type="ECO:0000259" key="1">
    <source>
        <dbReference type="Pfam" id="PF15481"/>
    </source>
</evidence>
<dbReference type="PANTHER" id="PTHR37442">
    <property type="entry name" value="F18A1.7 PROTEIN-RELATED"/>
    <property type="match status" value="1"/>
</dbReference>
<reference evidence="4" key="1">
    <citation type="submission" date="2016-06" db="UniProtKB">
        <authorList>
            <consortium name="WormBaseParasite"/>
        </authorList>
    </citation>
    <scope>IDENTIFICATION</scope>
</reference>
<keyword evidence="3" id="KW-1185">Reference proteome</keyword>